<proteinExistence type="predicted"/>
<accession>A0A0H3AWA6</accession>
<dbReference type="KEGG" id="bov:BOV_A0506"/>
<organism evidence="1 2">
    <name type="scientific">Brucella ovis (strain ATCC 25840 / 63/290 / NCTC 10512)</name>
    <dbReference type="NCBI Taxonomy" id="444178"/>
    <lineage>
        <taxon>Bacteria</taxon>
        <taxon>Pseudomonadati</taxon>
        <taxon>Pseudomonadota</taxon>
        <taxon>Alphaproteobacteria</taxon>
        <taxon>Hyphomicrobiales</taxon>
        <taxon>Brucellaceae</taxon>
        <taxon>Brucella/Ochrobactrum group</taxon>
        <taxon>Brucella</taxon>
    </lineage>
</organism>
<evidence type="ECO:0000313" key="2">
    <source>
        <dbReference type="Proteomes" id="UP000006383"/>
    </source>
</evidence>
<name>A0A0H3AWA6_BRUO2</name>
<sequence>MTRCRGEASAPACTKYAEDPLIDVESHLDRCYSSAAAFAFNASISTVPFIMRPSQTMIELVEA</sequence>
<dbReference type="HOGENOM" id="CLU_2877033_0_0_5"/>
<keyword evidence="2" id="KW-1185">Reference proteome</keyword>
<evidence type="ECO:0000313" key="1">
    <source>
        <dbReference type="EMBL" id="ABQ62841.1"/>
    </source>
</evidence>
<protein>
    <submittedName>
        <fullName evidence="1">Uncharacterized protein</fullName>
    </submittedName>
</protein>
<gene>
    <name evidence="1" type="ordered locus">BOV_A0506</name>
</gene>
<dbReference type="EMBL" id="CP000709">
    <property type="protein sequence ID" value="ABQ62841.1"/>
    <property type="molecule type" value="Genomic_DNA"/>
</dbReference>
<dbReference type="AlphaFoldDB" id="A0A0H3AWA6"/>
<dbReference type="Proteomes" id="UP000006383">
    <property type="component" value="Chromosome II"/>
</dbReference>
<reference evidence="2" key="1">
    <citation type="journal article" date="2009" name="PLoS ONE">
        <title>Genome degradation in Brucella ovis corresponds with narrowing of its host range and tissue tropism.</title>
        <authorList>
            <person name="Tsolis R.M."/>
            <person name="Seshadri R."/>
            <person name="Santos R.L."/>
            <person name="Sangari F.J."/>
            <person name="Lobo J.M."/>
            <person name="de Jong M.F."/>
            <person name="Ren Q."/>
            <person name="Myers G."/>
            <person name="Brinkac L.M."/>
            <person name="Nelson W.C."/>
            <person name="Deboy R.T."/>
            <person name="Angiuoli S."/>
            <person name="Khouri H."/>
            <person name="Dimitrov G."/>
            <person name="Robinson J.R."/>
            <person name="Mulligan S."/>
            <person name="Walker R.L."/>
            <person name="Elzer P.E."/>
            <person name="Hassan K.A."/>
            <person name="Paulsen I.T."/>
        </authorList>
    </citation>
    <scope>NUCLEOTIDE SEQUENCE [LARGE SCALE GENOMIC DNA]</scope>
    <source>
        <strain evidence="2">ATCC 25840 / 63/290 / NCTC 10512</strain>
    </source>
</reference>